<evidence type="ECO:0000313" key="8">
    <source>
        <dbReference type="Proteomes" id="UP000292445"/>
    </source>
</evidence>
<proteinExistence type="inferred from homology"/>
<accession>A0A4Q7NLH1</accession>
<evidence type="ECO:0000256" key="4">
    <source>
        <dbReference type="ARBA" id="ARBA00022827"/>
    </source>
</evidence>
<dbReference type="AlphaFoldDB" id="A0A4Q7NLH1"/>
<feature type="domain" description="FAD dependent oxidoreductase" evidence="6">
    <location>
        <begin position="2"/>
        <end position="334"/>
    </location>
</feature>
<comment type="similarity">
    <text evidence="2">Belongs to the FAD-dependent glycerol-3-phosphate dehydrogenase family.</text>
</comment>
<keyword evidence="4" id="KW-0274">FAD</keyword>
<name>A0A4Q7NLH1_9BURK</name>
<dbReference type="InterPro" id="IPR006076">
    <property type="entry name" value="FAD-dep_OxRdtase"/>
</dbReference>
<dbReference type="PANTHER" id="PTHR11985:SF15">
    <property type="entry name" value="GLYCEROL-3-PHOSPHATE DEHYDROGENASE, MITOCHONDRIAL"/>
    <property type="match status" value="1"/>
</dbReference>
<keyword evidence="3" id="KW-0285">Flavoprotein</keyword>
<dbReference type="OrthoDB" id="9766796at2"/>
<evidence type="ECO:0000256" key="2">
    <source>
        <dbReference type="ARBA" id="ARBA00007330"/>
    </source>
</evidence>
<evidence type="ECO:0000256" key="1">
    <source>
        <dbReference type="ARBA" id="ARBA00001974"/>
    </source>
</evidence>
<dbReference type="Gene3D" id="3.30.9.10">
    <property type="entry name" value="D-Amino Acid Oxidase, subunit A, domain 2"/>
    <property type="match status" value="2"/>
</dbReference>
<dbReference type="PRINTS" id="PR01001">
    <property type="entry name" value="FADG3PDH"/>
</dbReference>
<comment type="cofactor">
    <cofactor evidence="1">
        <name>FAD</name>
        <dbReference type="ChEBI" id="CHEBI:57692"/>
    </cofactor>
</comment>
<organism evidence="7 8">
    <name type="scientific">Pigmentiphaga kullae</name>
    <dbReference type="NCBI Taxonomy" id="151784"/>
    <lineage>
        <taxon>Bacteria</taxon>
        <taxon>Pseudomonadati</taxon>
        <taxon>Pseudomonadota</taxon>
        <taxon>Betaproteobacteria</taxon>
        <taxon>Burkholderiales</taxon>
        <taxon>Alcaligenaceae</taxon>
        <taxon>Pigmentiphaga</taxon>
    </lineage>
</organism>
<evidence type="ECO:0000313" key="7">
    <source>
        <dbReference type="EMBL" id="RZS85981.1"/>
    </source>
</evidence>
<keyword evidence="8" id="KW-1185">Reference proteome</keyword>
<evidence type="ECO:0000256" key="3">
    <source>
        <dbReference type="ARBA" id="ARBA00022630"/>
    </source>
</evidence>
<dbReference type="InterPro" id="IPR000447">
    <property type="entry name" value="G3P_DH_FAD-dep"/>
</dbReference>
<keyword evidence="5" id="KW-0560">Oxidoreductase</keyword>
<dbReference type="SUPFAM" id="SSF51905">
    <property type="entry name" value="FAD/NAD(P)-binding domain"/>
    <property type="match status" value="1"/>
</dbReference>
<gene>
    <name evidence="7" type="ORF">EV675_2013</name>
</gene>
<dbReference type="Gene3D" id="3.50.50.60">
    <property type="entry name" value="FAD/NAD(P)-binding domain"/>
    <property type="match status" value="2"/>
</dbReference>
<comment type="caution">
    <text evidence="7">The sequence shown here is derived from an EMBL/GenBank/DDBJ whole genome shotgun (WGS) entry which is preliminary data.</text>
</comment>
<dbReference type="Pfam" id="PF01266">
    <property type="entry name" value="DAO"/>
    <property type="match status" value="1"/>
</dbReference>
<sequence length="346" mass="38803">MRIAVVGAGIIGASTAWSLARRGAKVTLIERKQPMEETSRASSKLLHGGLRYLETFQIRLVHKALQARSQWLRQAPHLCSPLELLLPLYQGQMRPTWLVGAGIKLYDLLASGSGFPKASWLTPKQVLMRQPALTQRNLLGAYSFYDAQMDDYALGKWVIERFQGDGGQLVTGHTITDFDELEQFDRIVNAAGPWAMDLRSTHGTRPPYSLDWVRGSHIVLARPCPTALFLQVPHEKRIIFVLPYKGETLVGTTEIRQDNPSNPGASPEEISYLLKIFNHYIEPSASITEITKTYSGIRPLIRSANNPSNNTREWAFERIGNVLHIYGGKWTTAQIQGEEAAMRILK</sequence>
<dbReference type="InterPro" id="IPR036188">
    <property type="entry name" value="FAD/NAD-bd_sf"/>
</dbReference>
<dbReference type="GO" id="GO:0046168">
    <property type="term" value="P:glycerol-3-phosphate catabolic process"/>
    <property type="evidence" value="ECO:0007669"/>
    <property type="project" value="TreeGrafter"/>
</dbReference>
<dbReference type="Proteomes" id="UP000292445">
    <property type="component" value="Unassembled WGS sequence"/>
</dbReference>
<protein>
    <submittedName>
        <fullName evidence="7">Glycerol-3-phosphate dehydrogenase</fullName>
    </submittedName>
</protein>
<evidence type="ECO:0000256" key="5">
    <source>
        <dbReference type="ARBA" id="ARBA00023002"/>
    </source>
</evidence>
<evidence type="ECO:0000259" key="6">
    <source>
        <dbReference type="Pfam" id="PF01266"/>
    </source>
</evidence>
<dbReference type="SUPFAM" id="SSF54373">
    <property type="entry name" value="FAD-linked reductases, C-terminal domain"/>
    <property type="match status" value="1"/>
</dbReference>
<dbReference type="RefSeq" id="WP_130357116.1">
    <property type="nucleotide sequence ID" value="NZ_SGXC01000001.1"/>
</dbReference>
<dbReference type="GO" id="GO:0004368">
    <property type="term" value="F:glycerol-3-phosphate dehydrogenase (quinone) activity"/>
    <property type="evidence" value="ECO:0007669"/>
    <property type="project" value="InterPro"/>
</dbReference>
<dbReference type="PANTHER" id="PTHR11985">
    <property type="entry name" value="GLYCEROL-3-PHOSPHATE DEHYDROGENASE"/>
    <property type="match status" value="1"/>
</dbReference>
<reference evidence="7 8" key="1">
    <citation type="submission" date="2019-02" db="EMBL/GenBank/DDBJ databases">
        <title>Genomic Encyclopedia of Type Strains, Phase IV (KMG-IV): sequencing the most valuable type-strain genomes for metagenomic binning, comparative biology and taxonomic classification.</title>
        <authorList>
            <person name="Goeker M."/>
        </authorList>
    </citation>
    <scope>NUCLEOTIDE SEQUENCE [LARGE SCALE GENOMIC DNA]</scope>
    <source>
        <strain evidence="7 8">K24</strain>
    </source>
</reference>
<dbReference type="EMBL" id="SGXC01000001">
    <property type="protein sequence ID" value="RZS85981.1"/>
    <property type="molecule type" value="Genomic_DNA"/>
</dbReference>